<protein>
    <recommendedName>
        <fullName evidence="2">Dipeptidylpeptidase IV N-terminal domain-containing protein</fullName>
    </recommendedName>
</protein>
<dbReference type="EMBL" id="UINC01071166">
    <property type="protein sequence ID" value="SVC05872.1"/>
    <property type="molecule type" value="Genomic_DNA"/>
</dbReference>
<reference evidence="1" key="1">
    <citation type="submission" date="2018-05" db="EMBL/GenBank/DDBJ databases">
        <authorList>
            <person name="Lanie J.A."/>
            <person name="Ng W.-L."/>
            <person name="Kazmierczak K.M."/>
            <person name="Andrzejewski T.M."/>
            <person name="Davidsen T.M."/>
            <person name="Wayne K.J."/>
            <person name="Tettelin H."/>
            <person name="Glass J.I."/>
            <person name="Rusch D."/>
            <person name="Podicherti R."/>
            <person name="Tsui H.-C.T."/>
            <person name="Winkler M.E."/>
        </authorList>
    </citation>
    <scope>NUCLEOTIDE SEQUENCE</scope>
</reference>
<feature type="non-terminal residue" evidence="1">
    <location>
        <position position="113"/>
    </location>
</feature>
<organism evidence="1">
    <name type="scientific">marine metagenome</name>
    <dbReference type="NCBI Taxonomy" id="408172"/>
    <lineage>
        <taxon>unclassified sequences</taxon>
        <taxon>metagenomes</taxon>
        <taxon>ecological metagenomes</taxon>
    </lineage>
</organism>
<name>A0A382J358_9ZZZZ</name>
<accession>A0A382J358</accession>
<gene>
    <name evidence="1" type="ORF">METZ01_LOCUS258726</name>
</gene>
<dbReference type="AlphaFoldDB" id="A0A382J358"/>
<sequence>MRRLIRITLVLGCFVIIYGDTTPWWDVQYRLDIDYPSLGNYRWFPGEEIIIVRGTGVNRRSFYRVDPAIGDTIVYLDSTVFNYEGEYIPVTNWQFSSDGKLMLIQSTSKRIWR</sequence>
<evidence type="ECO:0008006" key="2">
    <source>
        <dbReference type="Google" id="ProtNLM"/>
    </source>
</evidence>
<evidence type="ECO:0000313" key="1">
    <source>
        <dbReference type="EMBL" id="SVC05872.1"/>
    </source>
</evidence>
<proteinExistence type="predicted"/>